<dbReference type="InterPro" id="IPR000014">
    <property type="entry name" value="PAS"/>
</dbReference>
<accession>A0ABT8BGR8</accession>
<evidence type="ECO:0000313" key="3">
    <source>
        <dbReference type="Proteomes" id="UP001224644"/>
    </source>
</evidence>
<gene>
    <name evidence="2" type="ORF">QWZ12_07165</name>
</gene>
<reference evidence="3" key="1">
    <citation type="journal article" date="2019" name="Int. J. Syst. Evol. Microbiol.">
        <title>The Global Catalogue of Microorganisms (GCM) 10K type strain sequencing project: providing services to taxonomists for standard genome sequencing and annotation.</title>
        <authorList>
            <consortium name="The Broad Institute Genomics Platform"/>
            <consortium name="The Broad Institute Genome Sequencing Center for Infectious Disease"/>
            <person name="Wu L."/>
            <person name="Ma J."/>
        </authorList>
    </citation>
    <scope>NUCLEOTIDE SEQUENCE [LARGE SCALE GENOMIC DNA]</scope>
    <source>
        <strain evidence="3">CECT 7069</strain>
    </source>
</reference>
<evidence type="ECO:0000313" key="2">
    <source>
        <dbReference type="EMBL" id="MDN3590394.1"/>
    </source>
</evidence>
<proteinExistence type="predicted"/>
<organism evidence="2 3">
    <name type="scientific">Methylobacterium adhaesivum</name>
    <dbReference type="NCBI Taxonomy" id="333297"/>
    <lineage>
        <taxon>Bacteria</taxon>
        <taxon>Pseudomonadati</taxon>
        <taxon>Pseudomonadota</taxon>
        <taxon>Alphaproteobacteria</taxon>
        <taxon>Hyphomicrobiales</taxon>
        <taxon>Methylobacteriaceae</taxon>
        <taxon>Methylobacterium</taxon>
    </lineage>
</organism>
<dbReference type="Pfam" id="PF08447">
    <property type="entry name" value="PAS_3"/>
    <property type="match status" value="1"/>
</dbReference>
<sequence>MNVSALRAAGIIGTWNTDVSAGLSLLDEGAATLMAGNGKLAEQPITLEVALSRLHPEDRDWVFTWIRHARLTGGPIAAEFRVVTKTGEVRWILNRGYLGRDASGTMRGYGIYIDTTDTRRAALGSRSDASAEDDPLYQAADHGLRAHAAIQRSGDAYLTVLANTLLIGIGHVLARRSRL</sequence>
<name>A0ABT8BGR8_9HYPH</name>
<dbReference type="InterPro" id="IPR035965">
    <property type="entry name" value="PAS-like_dom_sf"/>
</dbReference>
<keyword evidence="3" id="KW-1185">Reference proteome</keyword>
<dbReference type="InterPro" id="IPR013655">
    <property type="entry name" value="PAS_fold_3"/>
</dbReference>
<protein>
    <submittedName>
        <fullName evidence="2">PAS domain-containing protein</fullName>
    </submittedName>
</protein>
<dbReference type="EMBL" id="JAUFPX010000004">
    <property type="protein sequence ID" value="MDN3590394.1"/>
    <property type="molecule type" value="Genomic_DNA"/>
</dbReference>
<dbReference type="RefSeq" id="WP_238227562.1">
    <property type="nucleotide sequence ID" value="NZ_BPQD01000030.1"/>
</dbReference>
<feature type="domain" description="PAS fold-3" evidence="1">
    <location>
        <begin position="51"/>
        <end position="106"/>
    </location>
</feature>
<dbReference type="Proteomes" id="UP001224644">
    <property type="component" value="Unassembled WGS sequence"/>
</dbReference>
<comment type="caution">
    <text evidence="2">The sequence shown here is derived from an EMBL/GenBank/DDBJ whole genome shotgun (WGS) entry which is preliminary data.</text>
</comment>
<dbReference type="Gene3D" id="3.30.450.20">
    <property type="entry name" value="PAS domain"/>
    <property type="match status" value="1"/>
</dbReference>
<evidence type="ECO:0000259" key="1">
    <source>
        <dbReference type="Pfam" id="PF08447"/>
    </source>
</evidence>
<dbReference type="SUPFAM" id="SSF55785">
    <property type="entry name" value="PYP-like sensor domain (PAS domain)"/>
    <property type="match status" value="1"/>
</dbReference>
<dbReference type="CDD" id="cd00130">
    <property type="entry name" value="PAS"/>
    <property type="match status" value="1"/>
</dbReference>